<dbReference type="Pfam" id="PF02635">
    <property type="entry name" value="DsrE"/>
    <property type="match status" value="1"/>
</dbReference>
<dbReference type="OrthoDB" id="9812053at2"/>
<sequence length="119" mass="12735">MTKMLVHVHTGPQDPTKATLAFLVAATAAEEEDVSVFLAGDAVHLFAPETIASLEGQGTGRLRDHLQRIEKAGGTYYLSGKSAAARGYDDSILAERPASFAMPDVLVRLAREADCVLCY</sequence>
<keyword evidence="2" id="KW-1185">Reference proteome</keyword>
<proteinExistence type="predicted"/>
<dbReference type="AlphaFoldDB" id="A0A4R0PFK3"/>
<evidence type="ECO:0000313" key="1">
    <source>
        <dbReference type="EMBL" id="TCD16616.1"/>
    </source>
</evidence>
<evidence type="ECO:0000313" key="2">
    <source>
        <dbReference type="Proteomes" id="UP000291301"/>
    </source>
</evidence>
<name>A0A4R0PFK3_9HYPH</name>
<dbReference type="Gene3D" id="3.40.1260.10">
    <property type="entry name" value="DsrEFH-like"/>
    <property type="match status" value="1"/>
</dbReference>
<organism evidence="1 2">
    <name type="scientific">Oricola cellulosilytica</name>
    <dbReference type="NCBI Taxonomy" id="1429082"/>
    <lineage>
        <taxon>Bacteria</taxon>
        <taxon>Pseudomonadati</taxon>
        <taxon>Pseudomonadota</taxon>
        <taxon>Alphaproteobacteria</taxon>
        <taxon>Hyphomicrobiales</taxon>
        <taxon>Ahrensiaceae</taxon>
        <taxon>Oricola</taxon>
    </lineage>
</organism>
<reference evidence="1 2" key="1">
    <citation type="journal article" date="2015" name="Antonie Van Leeuwenhoek">
        <title>Oricola cellulosilytica gen. nov., sp. nov., a cellulose-degrading bacterium of the family Phyllobacteriaceae isolated from surface seashore water, and emended descriptions of Mesorhizobium loti and Phyllobacterium myrsinacearum.</title>
        <authorList>
            <person name="Hameed A."/>
            <person name="Shahina M."/>
            <person name="Lai W.A."/>
            <person name="Lin S.Y."/>
            <person name="Young L.S."/>
            <person name="Liu Y.C."/>
            <person name="Hsu Y.H."/>
            <person name="Young C.C."/>
        </authorList>
    </citation>
    <scope>NUCLEOTIDE SEQUENCE [LARGE SCALE GENOMIC DNA]</scope>
    <source>
        <strain evidence="1 2">KCTC 52183</strain>
    </source>
</reference>
<protein>
    <submittedName>
        <fullName evidence="1">Multidrug transporter</fullName>
    </submittedName>
</protein>
<dbReference type="RefSeq" id="WP_131565633.1">
    <property type="nucleotide sequence ID" value="NZ_JAINFK010000001.1"/>
</dbReference>
<dbReference type="EMBL" id="SJST01000001">
    <property type="protein sequence ID" value="TCD16616.1"/>
    <property type="molecule type" value="Genomic_DNA"/>
</dbReference>
<accession>A0A4R0PFK3</accession>
<dbReference type="SUPFAM" id="SSF75169">
    <property type="entry name" value="DsrEFH-like"/>
    <property type="match status" value="1"/>
</dbReference>
<gene>
    <name evidence="1" type="ORF">E0D97_04150</name>
</gene>
<dbReference type="InterPro" id="IPR003787">
    <property type="entry name" value="Sulphur_relay_DsrE/F-like"/>
</dbReference>
<dbReference type="Proteomes" id="UP000291301">
    <property type="component" value="Unassembled WGS sequence"/>
</dbReference>
<comment type="caution">
    <text evidence="1">The sequence shown here is derived from an EMBL/GenBank/DDBJ whole genome shotgun (WGS) entry which is preliminary data.</text>
</comment>
<dbReference type="InterPro" id="IPR027396">
    <property type="entry name" value="DsrEFH-like"/>
</dbReference>